<reference evidence="1 2" key="1">
    <citation type="submission" date="2019-03" db="EMBL/GenBank/DDBJ databases">
        <title>First draft genome of Liparis tanakae, snailfish: a comprehensive survey of snailfish specific genes.</title>
        <authorList>
            <person name="Kim W."/>
            <person name="Song I."/>
            <person name="Jeong J.-H."/>
            <person name="Kim D."/>
            <person name="Kim S."/>
            <person name="Ryu S."/>
            <person name="Song J.Y."/>
            <person name="Lee S.K."/>
        </authorList>
    </citation>
    <scope>NUCLEOTIDE SEQUENCE [LARGE SCALE GENOMIC DNA]</scope>
    <source>
        <tissue evidence="1">Muscle</tissue>
    </source>
</reference>
<proteinExistence type="predicted"/>
<name>A0A4Z2HDT3_9TELE</name>
<evidence type="ECO:0000313" key="1">
    <source>
        <dbReference type="EMBL" id="TNN64009.1"/>
    </source>
</evidence>
<organism evidence="1 2">
    <name type="scientific">Liparis tanakae</name>
    <name type="common">Tanaka's snailfish</name>
    <dbReference type="NCBI Taxonomy" id="230148"/>
    <lineage>
        <taxon>Eukaryota</taxon>
        <taxon>Metazoa</taxon>
        <taxon>Chordata</taxon>
        <taxon>Craniata</taxon>
        <taxon>Vertebrata</taxon>
        <taxon>Euteleostomi</taxon>
        <taxon>Actinopterygii</taxon>
        <taxon>Neopterygii</taxon>
        <taxon>Teleostei</taxon>
        <taxon>Neoteleostei</taxon>
        <taxon>Acanthomorphata</taxon>
        <taxon>Eupercaria</taxon>
        <taxon>Perciformes</taxon>
        <taxon>Cottioidei</taxon>
        <taxon>Cottales</taxon>
        <taxon>Liparidae</taxon>
        <taxon>Liparis</taxon>
    </lineage>
</organism>
<dbReference type="EMBL" id="SRLO01000260">
    <property type="protein sequence ID" value="TNN64009.1"/>
    <property type="molecule type" value="Genomic_DNA"/>
</dbReference>
<protein>
    <submittedName>
        <fullName evidence="1">Uncharacterized protein</fullName>
    </submittedName>
</protein>
<evidence type="ECO:0000313" key="2">
    <source>
        <dbReference type="Proteomes" id="UP000314294"/>
    </source>
</evidence>
<dbReference type="Proteomes" id="UP000314294">
    <property type="component" value="Unassembled WGS sequence"/>
</dbReference>
<accession>A0A4Z2HDT3</accession>
<keyword evidence="2" id="KW-1185">Reference proteome</keyword>
<comment type="caution">
    <text evidence="1">The sequence shown here is derived from an EMBL/GenBank/DDBJ whole genome shotgun (WGS) entry which is preliminary data.</text>
</comment>
<gene>
    <name evidence="1" type="ORF">EYF80_025732</name>
</gene>
<sequence>MVIGCHKGWCCSFSHTQHGFSAFRTITLMRWAGVWYCSRMNSWPKARGADTELFLPPNASWELTL</sequence>
<dbReference type="AlphaFoldDB" id="A0A4Z2HDT3"/>